<name>A0A1C3NTB7_9ACTN</name>
<proteinExistence type="predicted"/>
<organism evidence="4 5">
    <name type="scientific">Candidatus Protofrankia californiensis</name>
    <dbReference type="NCBI Taxonomy" id="1839754"/>
    <lineage>
        <taxon>Bacteria</taxon>
        <taxon>Bacillati</taxon>
        <taxon>Actinomycetota</taxon>
        <taxon>Actinomycetes</taxon>
        <taxon>Frankiales</taxon>
        <taxon>Frankiaceae</taxon>
        <taxon>Protofrankia</taxon>
    </lineage>
</organism>
<feature type="domain" description="Phospholipase/carboxylesterase/thioesterase" evidence="3">
    <location>
        <begin position="154"/>
        <end position="231"/>
    </location>
</feature>
<gene>
    <name evidence="4" type="ORF">FDG2_0290</name>
</gene>
<dbReference type="GO" id="GO:0016787">
    <property type="term" value="F:hydrolase activity"/>
    <property type="evidence" value="ECO:0007669"/>
    <property type="project" value="UniProtKB-KW"/>
</dbReference>
<evidence type="ECO:0000256" key="1">
    <source>
        <dbReference type="ARBA" id="ARBA00022729"/>
    </source>
</evidence>
<dbReference type="EMBL" id="FLUV01000118">
    <property type="protein sequence ID" value="SBW17601.1"/>
    <property type="molecule type" value="Genomic_DNA"/>
</dbReference>
<feature type="region of interest" description="Disordered" evidence="2">
    <location>
        <begin position="253"/>
        <end position="343"/>
    </location>
</feature>
<dbReference type="Pfam" id="PF02230">
    <property type="entry name" value="Abhydrolase_2"/>
    <property type="match status" value="1"/>
</dbReference>
<dbReference type="Gene3D" id="3.40.50.1820">
    <property type="entry name" value="alpha/beta hydrolase"/>
    <property type="match status" value="1"/>
</dbReference>
<accession>A0A1C3NTB7</accession>
<keyword evidence="4" id="KW-0378">Hydrolase</keyword>
<dbReference type="Proteomes" id="UP000199013">
    <property type="component" value="Unassembled WGS sequence"/>
</dbReference>
<evidence type="ECO:0000313" key="4">
    <source>
        <dbReference type="EMBL" id="SBW17601.1"/>
    </source>
</evidence>
<dbReference type="PANTHER" id="PTHR43037">
    <property type="entry name" value="UNNAMED PRODUCT-RELATED"/>
    <property type="match status" value="1"/>
</dbReference>
<reference evidence="5" key="1">
    <citation type="submission" date="2016-02" db="EMBL/GenBank/DDBJ databases">
        <authorList>
            <person name="Wibberg D."/>
        </authorList>
    </citation>
    <scope>NUCLEOTIDE SEQUENCE [LARGE SCALE GENOMIC DNA]</scope>
</reference>
<dbReference type="SUPFAM" id="SSF53474">
    <property type="entry name" value="alpha/beta-Hydrolases"/>
    <property type="match status" value="1"/>
</dbReference>
<sequence length="399" mass="41728">MVPSSRVAPAAPSSRRRSLLARSVAFTSLLALCAAGCGRVYESHVLPTTSPTTVTIALPTATTGPDAYERSGRTTQLRLTLPAATTPRPFPLVVALHSLRNTSTEPQSQWGFDALAVRAGFAVAYPDGLNASWDAGTCCGQSAAEHVDDVGWLRALISHLEQHYPIDRQRVILTGFSNGGMIAYRYACEHAAEIAGIAVVAASLQVADCAPAKPVTVVAIHGQLDERVPYTGDAWSEALGTPLQSVRRSLSPFRASAGCPEPSPPQDTVMTNSDGVAIGDTAGSLPVGLDGAEVTDTTGPGVDQDTSRDAPQTAGPTSRTRRTPAGRATGTPSASTSSDKDTAIKRETACSSGERIVEFLLPGVAHGWPPVTGPKRFDTAEVIWRLLAPMRSSTPGPDL</sequence>
<evidence type="ECO:0000256" key="2">
    <source>
        <dbReference type="SAM" id="MobiDB-lite"/>
    </source>
</evidence>
<evidence type="ECO:0000313" key="5">
    <source>
        <dbReference type="Proteomes" id="UP000199013"/>
    </source>
</evidence>
<dbReference type="InterPro" id="IPR050955">
    <property type="entry name" value="Plant_Biomass_Hydrol_Est"/>
</dbReference>
<protein>
    <submittedName>
        <fullName evidence="4">Putative hydrolase/esterase LpqP</fullName>
    </submittedName>
</protein>
<dbReference type="PANTHER" id="PTHR43037:SF1">
    <property type="entry name" value="BLL1128 PROTEIN"/>
    <property type="match status" value="1"/>
</dbReference>
<dbReference type="AlphaFoldDB" id="A0A1C3NTB7"/>
<keyword evidence="5" id="KW-1185">Reference proteome</keyword>
<keyword evidence="1" id="KW-0732">Signal</keyword>
<dbReference type="InterPro" id="IPR029058">
    <property type="entry name" value="AB_hydrolase_fold"/>
</dbReference>
<dbReference type="InterPro" id="IPR003140">
    <property type="entry name" value="PLipase/COase/thioEstase"/>
</dbReference>
<evidence type="ECO:0000259" key="3">
    <source>
        <dbReference type="Pfam" id="PF02230"/>
    </source>
</evidence>